<dbReference type="InterPro" id="IPR014729">
    <property type="entry name" value="Rossmann-like_a/b/a_fold"/>
</dbReference>
<dbReference type="Proteomes" id="UP000245638">
    <property type="component" value="Unassembled WGS sequence"/>
</dbReference>
<evidence type="ECO:0000313" key="4">
    <source>
        <dbReference type="Proteomes" id="UP000245638"/>
    </source>
</evidence>
<dbReference type="Pfam" id="PF00582">
    <property type="entry name" value="Usp"/>
    <property type="match status" value="1"/>
</dbReference>
<accession>A0A2T9X210</accession>
<dbReference type="InterPro" id="IPR006016">
    <property type="entry name" value="UspA"/>
</dbReference>
<organism evidence="3 4">
    <name type="scientific">Acidianus hospitalis</name>
    <dbReference type="NCBI Taxonomy" id="563177"/>
    <lineage>
        <taxon>Archaea</taxon>
        <taxon>Thermoproteota</taxon>
        <taxon>Thermoprotei</taxon>
        <taxon>Sulfolobales</taxon>
        <taxon>Sulfolobaceae</taxon>
        <taxon>Acidianus</taxon>
    </lineage>
</organism>
<evidence type="ECO:0000256" key="1">
    <source>
        <dbReference type="ARBA" id="ARBA00008791"/>
    </source>
</evidence>
<dbReference type="Gene3D" id="3.40.50.620">
    <property type="entry name" value="HUPs"/>
    <property type="match status" value="1"/>
</dbReference>
<sequence>MFEKILVAYDGSEHSKKALDVAIDLAKRYSSEVYVVEAVDETIFETVGVLPPLSAIEEMEKKAKKDIDEAVKKATQNGVKAVGEVLSGDPATAILEYANKNDIKLIIMGSRGLSRFKRILLGSVSSRVVQESKIPVIVVK</sequence>
<dbReference type="PANTHER" id="PTHR46268:SF25">
    <property type="entry name" value="USPA DOMAIN PROTEIN"/>
    <property type="match status" value="1"/>
</dbReference>
<proteinExistence type="inferred from homology"/>
<comment type="caution">
    <text evidence="3">The sequence shown here is derived from an EMBL/GenBank/DDBJ whole genome shotgun (WGS) entry which is preliminary data.</text>
</comment>
<name>A0A2T9X210_9CREN</name>
<dbReference type="CDD" id="cd00293">
    <property type="entry name" value="USP-like"/>
    <property type="match status" value="1"/>
</dbReference>
<protein>
    <submittedName>
        <fullName evidence="3">Universal stress protein UspA</fullName>
    </submittedName>
</protein>
<dbReference type="EMBL" id="QEFD01000234">
    <property type="protein sequence ID" value="PVU74075.1"/>
    <property type="molecule type" value="Genomic_DNA"/>
</dbReference>
<dbReference type="InterPro" id="IPR006015">
    <property type="entry name" value="Universal_stress_UspA"/>
</dbReference>
<dbReference type="AlphaFoldDB" id="A0A2T9X210"/>
<reference evidence="3 4" key="1">
    <citation type="journal article" date="2015" name="Appl. Environ. Microbiol.">
        <title>Nanoarchaeota, Their Sulfolobales Host, and Nanoarchaeota Virus Distribution across Yellowstone National Park Hot Springs.</title>
        <authorList>
            <person name="Munson-McGee J.H."/>
            <person name="Field E.K."/>
            <person name="Bateson M."/>
            <person name="Rooney C."/>
            <person name="Stepanauskas R."/>
            <person name="Young M.J."/>
        </authorList>
    </citation>
    <scope>NUCLEOTIDE SEQUENCE [LARGE SCALE GENOMIC DNA]</scope>
    <source>
        <strain evidence="3">SCGC AC-742_N10</strain>
    </source>
</reference>
<evidence type="ECO:0000259" key="2">
    <source>
        <dbReference type="Pfam" id="PF00582"/>
    </source>
</evidence>
<dbReference type="PANTHER" id="PTHR46268">
    <property type="entry name" value="STRESS RESPONSE PROTEIN NHAX"/>
    <property type="match status" value="1"/>
</dbReference>
<dbReference type="PRINTS" id="PR01438">
    <property type="entry name" value="UNVRSLSTRESS"/>
</dbReference>
<feature type="domain" description="UspA" evidence="2">
    <location>
        <begin position="1"/>
        <end position="140"/>
    </location>
</feature>
<comment type="similarity">
    <text evidence="1">Belongs to the universal stress protein A family.</text>
</comment>
<dbReference type="SUPFAM" id="SSF52402">
    <property type="entry name" value="Adenine nucleotide alpha hydrolases-like"/>
    <property type="match status" value="1"/>
</dbReference>
<gene>
    <name evidence="3" type="ORF">DDW13_08905</name>
</gene>
<evidence type="ECO:0000313" key="3">
    <source>
        <dbReference type="EMBL" id="PVU74075.1"/>
    </source>
</evidence>